<organism evidence="1">
    <name type="scientific">Brassica napus</name>
    <name type="common">Rape</name>
    <dbReference type="NCBI Taxonomy" id="3708"/>
    <lineage>
        <taxon>Eukaryota</taxon>
        <taxon>Viridiplantae</taxon>
        <taxon>Streptophyta</taxon>
        <taxon>Embryophyta</taxon>
        <taxon>Tracheophyta</taxon>
        <taxon>Spermatophyta</taxon>
        <taxon>Magnoliopsida</taxon>
        <taxon>eudicotyledons</taxon>
        <taxon>Gunneridae</taxon>
        <taxon>Pentapetalae</taxon>
        <taxon>rosids</taxon>
        <taxon>malvids</taxon>
        <taxon>Brassicales</taxon>
        <taxon>Brassicaceae</taxon>
        <taxon>Brassiceae</taxon>
        <taxon>Brassica</taxon>
    </lineage>
</organism>
<dbReference type="Proteomes" id="UP001295469">
    <property type="component" value="Chromosome A08"/>
</dbReference>
<dbReference type="InterPro" id="IPR032675">
    <property type="entry name" value="LRR_dom_sf"/>
</dbReference>
<proteinExistence type="predicted"/>
<gene>
    <name evidence="1" type="ORF">DARMORV10_A08P25540.1</name>
</gene>
<dbReference type="Gene3D" id="3.80.10.10">
    <property type="entry name" value="Ribonuclease Inhibitor"/>
    <property type="match status" value="1"/>
</dbReference>
<dbReference type="SUPFAM" id="SSF52047">
    <property type="entry name" value="RNI-like"/>
    <property type="match status" value="1"/>
</dbReference>
<dbReference type="EMBL" id="HG994362">
    <property type="protein sequence ID" value="CAF2252305.1"/>
    <property type="molecule type" value="Genomic_DNA"/>
</dbReference>
<dbReference type="PANTHER" id="PTHR16134">
    <property type="entry name" value="F-BOX/TPR REPEAT PROTEIN POF3"/>
    <property type="match status" value="1"/>
</dbReference>
<name>A0A817AE98_BRANA</name>
<reference evidence="1" key="1">
    <citation type="submission" date="2021-01" db="EMBL/GenBank/DDBJ databases">
        <authorList>
            <consortium name="Genoscope - CEA"/>
            <person name="William W."/>
        </authorList>
    </citation>
    <scope>NUCLEOTIDE SEQUENCE</scope>
</reference>
<dbReference type="AlphaFoldDB" id="A0A817AE98"/>
<evidence type="ECO:0000313" key="1">
    <source>
        <dbReference type="EMBL" id="CAF2252305.1"/>
    </source>
</evidence>
<protein>
    <submittedName>
        <fullName evidence="1">(rape) hypothetical protein</fullName>
    </submittedName>
</protein>
<accession>A0A817AE98</accession>
<sequence>MVEPLMTVTSTSMQIYYFPPKLCHVGDFIGLFLKHISIMYAFADRLKTQDLFGAVLGNYTYCIILRRLPNIEILKTSTCIGDEGLDVLYQYCKKLKVLEIRQPSNRDDHDRYSVTDRGMIHVATNCIDLESIIVCMMQLGNRSLLAIAENLKDLRKFDVQMMIWTTSLDVEMSLDVGVRALLSRCEKLVKICLYLITESVSDVGMSYIGEFGSKLMDWLENVKTYKD</sequence>
<dbReference type="PANTHER" id="PTHR16134:SF43">
    <property type="entry name" value="CORONATINE-INSENSITIVE PROTEIN 1"/>
    <property type="match status" value="1"/>
</dbReference>